<evidence type="ECO:0000313" key="3">
    <source>
        <dbReference type="Proteomes" id="UP000078200"/>
    </source>
</evidence>
<evidence type="ECO:0000313" key="2">
    <source>
        <dbReference type="EnsemblMetazoa" id="GAUT043621-PA"/>
    </source>
</evidence>
<keyword evidence="1" id="KW-1133">Transmembrane helix</keyword>
<evidence type="ECO:0000256" key="1">
    <source>
        <dbReference type="SAM" id="Phobius"/>
    </source>
</evidence>
<keyword evidence="1" id="KW-0812">Transmembrane</keyword>
<dbReference type="EnsemblMetazoa" id="GAUT043621-RA">
    <property type="protein sequence ID" value="GAUT043621-PA"/>
    <property type="gene ID" value="GAUT043621"/>
</dbReference>
<keyword evidence="1" id="KW-0472">Membrane</keyword>
<protein>
    <submittedName>
        <fullName evidence="2">Uncharacterized protein</fullName>
    </submittedName>
</protein>
<feature type="transmembrane region" description="Helical" evidence="1">
    <location>
        <begin position="70"/>
        <end position="90"/>
    </location>
</feature>
<sequence length="104" mass="11623">MSEANLFDINTKHSWVSSPCCCATDDDESLTELPQPLEDDEPSTVLMLFAMKLKNFLTPFSSAHANKEMVFFHLFLGIRACALAFCFTFGNRGHSNGRLSMARV</sequence>
<dbReference type="AlphaFoldDB" id="A0A1A9VPQ5"/>
<keyword evidence="3" id="KW-1185">Reference proteome</keyword>
<name>A0A1A9VPQ5_GLOAU</name>
<reference evidence="2" key="1">
    <citation type="submission" date="2020-05" db="UniProtKB">
        <authorList>
            <consortium name="EnsemblMetazoa"/>
        </authorList>
    </citation>
    <scope>IDENTIFICATION</scope>
    <source>
        <strain evidence="2">TTRI</strain>
    </source>
</reference>
<dbReference type="VEuPathDB" id="VectorBase:GAUT043621"/>
<accession>A0A1A9VPQ5</accession>
<organism evidence="2 3">
    <name type="scientific">Glossina austeni</name>
    <name type="common">Savannah tsetse fly</name>
    <dbReference type="NCBI Taxonomy" id="7395"/>
    <lineage>
        <taxon>Eukaryota</taxon>
        <taxon>Metazoa</taxon>
        <taxon>Ecdysozoa</taxon>
        <taxon>Arthropoda</taxon>
        <taxon>Hexapoda</taxon>
        <taxon>Insecta</taxon>
        <taxon>Pterygota</taxon>
        <taxon>Neoptera</taxon>
        <taxon>Endopterygota</taxon>
        <taxon>Diptera</taxon>
        <taxon>Brachycera</taxon>
        <taxon>Muscomorpha</taxon>
        <taxon>Hippoboscoidea</taxon>
        <taxon>Glossinidae</taxon>
        <taxon>Glossina</taxon>
    </lineage>
</organism>
<proteinExistence type="predicted"/>
<dbReference type="Proteomes" id="UP000078200">
    <property type="component" value="Unassembled WGS sequence"/>
</dbReference>